<gene>
    <name evidence="1" type="ORF">GCE9029_05068</name>
</gene>
<dbReference type="AlphaFoldDB" id="A0A128FGY9"/>
<accession>A0A128FGY9</accession>
<name>A0A128FGY9_9GAMM</name>
<reference evidence="2" key="1">
    <citation type="submission" date="2016-02" db="EMBL/GenBank/DDBJ databases">
        <authorList>
            <person name="Rodrigo-Torres Lidia"/>
            <person name="Arahal R.David."/>
        </authorList>
    </citation>
    <scope>NUCLEOTIDE SEQUENCE [LARGE SCALE GENOMIC DNA]</scope>
    <source>
        <strain evidence="2">CECT 9029</strain>
    </source>
</reference>
<proteinExistence type="predicted"/>
<sequence length="30" mass="3515">MNLPLELDVDPSAFKIMCKKQEKMSLFFNP</sequence>
<dbReference type="EMBL" id="FIZX01000027">
    <property type="protein sequence ID" value="CZF85526.1"/>
    <property type="molecule type" value="Genomic_DNA"/>
</dbReference>
<dbReference type="Proteomes" id="UP000071641">
    <property type="component" value="Unassembled WGS sequence"/>
</dbReference>
<protein>
    <submittedName>
        <fullName evidence="1">Uncharacterized protein</fullName>
    </submittedName>
</protein>
<organism evidence="1 2">
    <name type="scientific">Grimontia celer</name>
    <dbReference type="NCBI Taxonomy" id="1796497"/>
    <lineage>
        <taxon>Bacteria</taxon>
        <taxon>Pseudomonadati</taxon>
        <taxon>Pseudomonadota</taxon>
        <taxon>Gammaproteobacteria</taxon>
        <taxon>Vibrionales</taxon>
        <taxon>Vibrionaceae</taxon>
        <taxon>Grimontia</taxon>
    </lineage>
</organism>
<evidence type="ECO:0000313" key="1">
    <source>
        <dbReference type="EMBL" id="CZF85526.1"/>
    </source>
</evidence>
<evidence type="ECO:0000313" key="2">
    <source>
        <dbReference type="Proteomes" id="UP000071641"/>
    </source>
</evidence>
<keyword evidence="2" id="KW-1185">Reference proteome</keyword>